<evidence type="ECO:0000313" key="1">
    <source>
        <dbReference type="EMBL" id="GFU39381.1"/>
    </source>
</evidence>
<dbReference type="OrthoDB" id="10460388at2759"/>
<organism evidence="1 2">
    <name type="scientific">Nephila pilipes</name>
    <name type="common">Giant wood spider</name>
    <name type="synonym">Nephila maculata</name>
    <dbReference type="NCBI Taxonomy" id="299642"/>
    <lineage>
        <taxon>Eukaryota</taxon>
        <taxon>Metazoa</taxon>
        <taxon>Ecdysozoa</taxon>
        <taxon>Arthropoda</taxon>
        <taxon>Chelicerata</taxon>
        <taxon>Arachnida</taxon>
        <taxon>Araneae</taxon>
        <taxon>Araneomorphae</taxon>
        <taxon>Entelegynae</taxon>
        <taxon>Araneoidea</taxon>
        <taxon>Nephilidae</taxon>
        <taxon>Nephila</taxon>
    </lineage>
</organism>
<accession>A0A8X6QQI7</accession>
<evidence type="ECO:0000313" key="2">
    <source>
        <dbReference type="Proteomes" id="UP000887013"/>
    </source>
</evidence>
<dbReference type="EMBL" id="BMAW01131410">
    <property type="protein sequence ID" value="GFU39381.1"/>
    <property type="molecule type" value="Genomic_DNA"/>
</dbReference>
<sequence length="41" mass="4595">LYLGRNYTVILGDYEAVKEALSKSTTLDRPETTFDFVPDGV</sequence>
<proteinExistence type="predicted"/>
<keyword evidence="2" id="KW-1185">Reference proteome</keyword>
<name>A0A8X6QQI7_NEPPI</name>
<gene>
    <name evidence="1" type="ORF">NPIL_548721</name>
</gene>
<feature type="non-terminal residue" evidence="1">
    <location>
        <position position="41"/>
    </location>
</feature>
<feature type="non-terminal residue" evidence="1">
    <location>
        <position position="1"/>
    </location>
</feature>
<dbReference type="AlphaFoldDB" id="A0A8X6QQI7"/>
<dbReference type="Proteomes" id="UP000887013">
    <property type="component" value="Unassembled WGS sequence"/>
</dbReference>
<reference evidence="1" key="1">
    <citation type="submission" date="2020-08" db="EMBL/GenBank/DDBJ databases">
        <title>Multicomponent nature underlies the extraordinary mechanical properties of spider dragline silk.</title>
        <authorList>
            <person name="Kono N."/>
            <person name="Nakamura H."/>
            <person name="Mori M."/>
            <person name="Yoshida Y."/>
            <person name="Ohtoshi R."/>
            <person name="Malay A.D."/>
            <person name="Moran D.A.P."/>
            <person name="Tomita M."/>
            <person name="Numata K."/>
            <person name="Arakawa K."/>
        </authorList>
    </citation>
    <scope>NUCLEOTIDE SEQUENCE</scope>
</reference>
<comment type="caution">
    <text evidence="1">The sequence shown here is derived from an EMBL/GenBank/DDBJ whole genome shotgun (WGS) entry which is preliminary data.</text>
</comment>
<protein>
    <submittedName>
        <fullName evidence="1">Uncharacterized protein</fullName>
    </submittedName>
</protein>